<protein>
    <submittedName>
        <fullName evidence="2">Uncharacterized protein</fullName>
    </submittedName>
</protein>
<feature type="compositionally biased region" description="Basic residues" evidence="1">
    <location>
        <begin position="85"/>
        <end position="95"/>
    </location>
</feature>
<organism evidence="2 3">
    <name type="scientific">Coptis chinensis</name>
    <dbReference type="NCBI Taxonomy" id="261450"/>
    <lineage>
        <taxon>Eukaryota</taxon>
        <taxon>Viridiplantae</taxon>
        <taxon>Streptophyta</taxon>
        <taxon>Embryophyta</taxon>
        <taxon>Tracheophyta</taxon>
        <taxon>Spermatophyta</taxon>
        <taxon>Magnoliopsida</taxon>
        <taxon>Ranunculales</taxon>
        <taxon>Ranunculaceae</taxon>
        <taxon>Coptidoideae</taxon>
        <taxon>Coptis</taxon>
    </lineage>
</organism>
<dbReference type="PANTHER" id="PTHR33974:SF2">
    <property type="entry name" value="VASCULAR-RELATED UNKNOWN PROTEIN 1"/>
    <property type="match status" value="1"/>
</dbReference>
<reference evidence="2 3" key="1">
    <citation type="submission" date="2020-10" db="EMBL/GenBank/DDBJ databases">
        <title>The Coptis chinensis genome and diversification of protoberbering-type alkaloids.</title>
        <authorList>
            <person name="Wang B."/>
            <person name="Shu S."/>
            <person name="Song C."/>
            <person name="Liu Y."/>
        </authorList>
    </citation>
    <scope>NUCLEOTIDE SEQUENCE [LARGE SCALE GENOMIC DNA]</scope>
    <source>
        <strain evidence="2">HL-2020</strain>
        <tissue evidence="2">Leaf</tissue>
    </source>
</reference>
<dbReference type="GO" id="GO:0010089">
    <property type="term" value="P:xylem development"/>
    <property type="evidence" value="ECO:0007669"/>
    <property type="project" value="InterPro"/>
</dbReference>
<feature type="compositionally biased region" description="Polar residues" evidence="1">
    <location>
        <begin position="106"/>
        <end position="115"/>
    </location>
</feature>
<dbReference type="PANTHER" id="PTHR33974">
    <property type="entry name" value="VASCULAR-RELATED UNKNOWN PROTEIN 1-RELATED"/>
    <property type="match status" value="1"/>
</dbReference>
<feature type="compositionally biased region" description="Polar residues" evidence="1">
    <location>
        <begin position="133"/>
        <end position="144"/>
    </location>
</feature>
<dbReference type="EMBL" id="JADFTS010000009">
    <property type="protein sequence ID" value="KAF9589090.1"/>
    <property type="molecule type" value="Genomic_DNA"/>
</dbReference>
<evidence type="ECO:0000313" key="2">
    <source>
        <dbReference type="EMBL" id="KAF9589090.1"/>
    </source>
</evidence>
<feature type="region of interest" description="Disordered" evidence="1">
    <location>
        <begin position="75"/>
        <end position="151"/>
    </location>
</feature>
<keyword evidence="3" id="KW-1185">Reference proteome</keyword>
<sequence>MEDSMNASMKRTLCSKETSVCPEESGWTGYFDDFFTNNREHSGYSSAGFVSTSLVSDAASCNTGLKFSDDDCVDRSMLGHDRSSKKLSFKRRRSKEVHLDDDLEDTASSPVNSPKVSDMNPRKKDGNIDNFKSESTSGHTSELQSNERNELGFGVNRENEYTELQKRGLCLVPLSMLVNYLA</sequence>
<name>A0A835LC66_9MAGN</name>
<comment type="caution">
    <text evidence="2">The sequence shown here is derived from an EMBL/GenBank/DDBJ whole genome shotgun (WGS) entry which is preliminary data.</text>
</comment>
<accession>A0A835LC66</accession>
<evidence type="ECO:0000313" key="3">
    <source>
        <dbReference type="Proteomes" id="UP000631114"/>
    </source>
</evidence>
<feature type="compositionally biased region" description="Basic and acidic residues" evidence="1">
    <location>
        <begin position="75"/>
        <end position="84"/>
    </location>
</feature>
<proteinExistence type="predicted"/>
<gene>
    <name evidence="2" type="ORF">IFM89_018821</name>
</gene>
<evidence type="ECO:0000256" key="1">
    <source>
        <dbReference type="SAM" id="MobiDB-lite"/>
    </source>
</evidence>
<dbReference type="AlphaFoldDB" id="A0A835LC66"/>
<dbReference type="Proteomes" id="UP000631114">
    <property type="component" value="Unassembled WGS sequence"/>
</dbReference>
<dbReference type="OrthoDB" id="779856at2759"/>
<dbReference type="InterPro" id="IPR039280">
    <property type="entry name" value="VUP"/>
</dbReference>